<gene>
    <name evidence="1" type="ORF">GBF38_015442</name>
</gene>
<accession>A0ACB7EKT4</accession>
<reference evidence="1" key="1">
    <citation type="submission" date="2020-04" db="EMBL/GenBank/DDBJ databases">
        <title>A chromosome-scale assembly and high-density genetic map of the yellow drum (Nibea albiflora) genome.</title>
        <authorList>
            <person name="Xu D."/>
            <person name="Zhang W."/>
            <person name="Chen R."/>
            <person name="Tan P."/>
            <person name="Wang L."/>
            <person name="Song H."/>
            <person name="Tian L."/>
            <person name="Zhu Q."/>
            <person name="Wang B."/>
        </authorList>
    </citation>
    <scope>NUCLEOTIDE SEQUENCE</scope>
    <source>
        <strain evidence="1">ZJHYS-2018</strain>
    </source>
</reference>
<keyword evidence="2" id="KW-1185">Reference proteome</keyword>
<evidence type="ECO:0000313" key="1">
    <source>
        <dbReference type="EMBL" id="KAG8002849.1"/>
    </source>
</evidence>
<comment type="caution">
    <text evidence="1">The sequence shown here is derived from an EMBL/GenBank/DDBJ whole genome shotgun (WGS) entry which is preliminary data.</text>
</comment>
<protein>
    <submittedName>
        <fullName evidence="1">Uncharacterized protein</fullName>
    </submittedName>
</protein>
<dbReference type="Proteomes" id="UP000805704">
    <property type="component" value="Chromosome 5"/>
</dbReference>
<name>A0ACB7EKT4_NIBAL</name>
<proteinExistence type="predicted"/>
<feature type="non-terminal residue" evidence="1">
    <location>
        <position position="1"/>
    </location>
</feature>
<organism evidence="1 2">
    <name type="scientific">Nibea albiflora</name>
    <name type="common">Yellow drum</name>
    <name type="synonym">Corvina albiflora</name>
    <dbReference type="NCBI Taxonomy" id="240163"/>
    <lineage>
        <taxon>Eukaryota</taxon>
        <taxon>Metazoa</taxon>
        <taxon>Chordata</taxon>
        <taxon>Craniata</taxon>
        <taxon>Vertebrata</taxon>
        <taxon>Euteleostomi</taxon>
        <taxon>Actinopterygii</taxon>
        <taxon>Neopterygii</taxon>
        <taxon>Teleostei</taxon>
        <taxon>Neoteleostei</taxon>
        <taxon>Acanthomorphata</taxon>
        <taxon>Eupercaria</taxon>
        <taxon>Sciaenidae</taxon>
        <taxon>Nibea</taxon>
    </lineage>
</organism>
<sequence>VTCPSSLLAESAVMEKPTTPVLVTLQASYNAGTITPAVRMLQVGCIRSTQPSKKSSEFLWDNVASLQQQGFSVEPSKGTVEPGHKRTITVTWTPPSGYKPYEVVQTCVPVTLKGDETNVYSVTLMASVSTTAD</sequence>
<evidence type="ECO:0000313" key="2">
    <source>
        <dbReference type="Proteomes" id="UP000805704"/>
    </source>
</evidence>
<dbReference type="EMBL" id="CM024793">
    <property type="protein sequence ID" value="KAG8002849.1"/>
    <property type="molecule type" value="Genomic_DNA"/>
</dbReference>